<gene>
    <name evidence="9" type="ORF">C5167_039949</name>
</gene>
<feature type="region of interest" description="Disordered" evidence="8">
    <location>
        <begin position="289"/>
        <end position="324"/>
    </location>
</feature>
<dbReference type="InterPro" id="IPR044961">
    <property type="entry name" value="MS5/SDI1"/>
</dbReference>
<dbReference type="SUPFAM" id="SSF48452">
    <property type="entry name" value="TPR-like"/>
    <property type="match status" value="1"/>
</dbReference>
<dbReference type="GO" id="GO:0005634">
    <property type="term" value="C:nucleus"/>
    <property type="evidence" value="ECO:0007669"/>
    <property type="project" value="UniProtKB-SubCell"/>
</dbReference>
<dbReference type="InterPro" id="IPR019734">
    <property type="entry name" value="TPR_rpt"/>
</dbReference>
<evidence type="ECO:0000313" key="10">
    <source>
        <dbReference type="Proteomes" id="UP000316621"/>
    </source>
</evidence>
<evidence type="ECO:0000256" key="2">
    <source>
        <dbReference type="ARBA" id="ARBA00022737"/>
    </source>
</evidence>
<evidence type="ECO:0000256" key="6">
    <source>
        <dbReference type="ARBA" id="ARBA00025750"/>
    </source>
</evidence>
<feature type="region of interest" description="Disordered" evidence="8">
    <location>
        <begin position="1"/>
        <end position="66"/>
    </location>
</feature>
<dbReference type="Gene3D" id="1.25.40.10">
    <property type="entry name" value="Tetratricopeptide repeat domain"/>
    <property type="match status" value="1"/>
</dbReference>
<proteinExistence type="inferred from homology"/>
<feature type="repeat" description="TPR" evidence="7">
    <location>
        <begin position="164"/>
        <end position="197"/>
    </location>
</feature>
<dbReference type="SMART" id="SM00028">
    <property type="entry name" value="TPR"/>
    <property type="match status" value="1"/>
</dbReference>
<comment type="subcellular location">
    <subcellularLocation>
        <location evidence="1">Nucleus</location>
    </subcellularLocation>
</comment>
<evidence type="ECO:0000256" key="7">
    <source>
        <dbReference type="PROSITE-ProRule" id="PRU00339"/>
    </source>
</evidence>
<dbReference type="PANTHER" id="PTHR36326:SF4">
    <property type="entry name" value="PROTEIN POLLENLESS 3-LIKE 1"/>
    <property type="match status" value="1"/>
</dbReference>
<dbReference type="PANTHER" id="PTHR36326">
    <property type="entry name" value="PROTEIN POLLENLESS 3-LIKE 2"/>
    <property type="match status" value="1"/>
</dbReference>
<evidence type="ECO:0000256" key="5">
    <source>
        <dbReference type="ARBA" id="ARBA00023242"/>
    </source>
</evidence>
<dbReference type="PROSITE" id="PS50005">
    <property type="entry name" value="TPR"/>
    <property type="match status" value="1"/>
</dbReference>
<comment type="similarity">
    <text evidence="6">Belongs to the MS5 protein family.</text>
</comment>
<evidence type="ECO:0000256" key="4">
    <source>
        <dbReference type="ARBA" id="ARBA00023054"/>
    </source>
</evidence>
<dbReference type="PROSITE" id="PS50293">
    <property type="entry name" value="TPR_REGION"/>
    <property type="match status" value="1"/>
</dbReference>
<dbReference type="AlphaFoldDB" id="A0A4Y7IDJ8"/>
<protein>
    <submittedName>
        <fullName evidence="9">Uncharacterized protein</fullName>
    </submittedName>
</protein>
<dbReference type="Proteomes" id="UP000316621">
    <property type="component" value="Chromosome 1"/>
</dbReference>
<keyword evidence="10" id="KW-1185">Reference proteome</keyword>
<dbReference type="Gramene" id="RZC47007">
    <property type="protein sequence ID" value="RZC47007"/>
    <property type="gene ID" value="C5167_039949"/>
</dbReference>
<dbReference type="EMBL" id="CM010715">
    <property type="protein sequence ID" value="RZC47007.1"/>
    <property type="molecule type" value="Genomic_DNA"/>
</dbReference>
<sequence length="535" mass="61281">MKIDYHGFTPATPERVKPSPFTPLKLSPSSSETKKKISSSTDSFHSLPCNRVPNGDSPSVKAKHPQITEKDNNKAVKMKQHNRVDVAIETIESFRSLCSQQTQDSLDNVLIDLYKRTGRIEKHIELLQHKLQLVEDGVTYGGERTQTARAQGKKYYCSIQHEKSRLLGNLGSAYMQQENHQVAEELYRKALSIEPDKNKECNLAICLMHKGRIMEAKSLLETVKPSVAERELADSYIKSFDRATEMLSELELLKPLEQKKDDSFKMETRVKVNSSSPVSSRYVVGERGLEHSDSRVSSTTKVQQTGTRRCLESSHHRVSPGKWRADDSHLSLSPIYGADSGFWNPFGSSKSEKIWADMVEEQEPSEQQYLYLNTYSDWRKNSTPLRKDKRLQAFKEITSQEDSAEKDMDVVMKQLNRAEEAIEAIKSFQSLCSRQSQESLDNVLIDLYKVVAVLRIGFCPLAFTLYRALVQNCIKSDIMYFMDFEDLVLSYNQAKHKFKMVLESTKQEILELYKSMVVGKTRMFWDNQNCVFVIC</sequence>
<evidence type="ECO:0000256" key="1">
    <source>
        <dbReference type="ARBA" id="ARBA00004123"/>
    </source>
</evidence>
<keyword evidence="5" id="KW-0539">Nucleus</keyword>
<dbReference type="InterPro" id="IPR011990">
    <property type="entry name" value="TPR-like_helical_dom_sf"/>
</dbReference>
<keyword evidence="3 7" id="KW-0802">TPR repeat</keyword>
<feature type="compositionally biased region" description="Polar residues" evidence="8">
    <location>
        <begin position="295"/>
        <end position="307"/>
    </location>
</feature>
<organism evidence="9 10">
    <name type="scientific">Papaver somniferum</name>
    <name type="common">Opium poppy</name>
    <dbReference type="NCBI Taxonomy" id="3469"/>
    <lineage>
        <taxon>Eukaryota</taxon>
        <taxon>Viridiplantae</taxon>
        <taxon>Streptophyta</taxon>
        <taxon>Embryophyta</taxon>
        <taxon>Tracheophyta</taxon>
        <taxon>Spermatophyta</taxon>
        <taxon>Magnoliopsida</taxon>
        <taxon>Ranunculales</taxon>
        <taxon>Papaveraceae</taxon>
        <taxon>Papaveroideae</taxon>
        <taxon>Papaver</taxon>
    </lineage>
</organism>
<dbReference type="Pfam" id="PF14559">
    <property type="entry name" value="TPR_19"/>
    <property type="match status" value="1"/>
</dbReference>
<evidence type="ECO:0000313" key="9">
    <source>
        <dbReference type="EMBL" id="RZC47007.1"/>
    </source>
</evidence>
<evidence type="ECO:0000256" key="8">
    <source>
        <dbReference type="SAM" id="MobiDB-lite"/>
    </source>
</evidence>
<keyword evidence="2" id="KW-0677">Repeat</keyword>
<evidence type="ECO:0000256" key="3">
    <source>
        <dbReference type="ARBA" id="ARBA00022803"/>
    </source>
</evidence>
<keyword evidence="4" id="KW-0175">Coiled coil</keyword>
<reference evidence="9 10" key="1">
    <citation type="journal article" date="2018" name="Science">
        <title>The opium poppy genome and morphinan production.</title>
        <authorList>
            <person name="Guo L."/>
            <person name="Winzer T."/>
            <person name="Yang X."/>
            <person name="Li Y."/>
            <person name="Ning Z."/>
            <person name="He Z."/>
            <person name="Teodor R."/>
            <person name="Lu Y."/>
            <person name="Bowser T.A."/>
            <person name="Graham I.A."/>
            <person name="Ye K."/>
        </authorList>
    </citation>
    <scope>NUCLEOTIDE SEQUENCE [LARGE SCALE GENOMIC DNA]</scope>
    <source>
        <strain evidence="10">cv. HN1</strain>
        <tissue evidence="9">Leaves</tissue>
    </source>
</reference>
<name>A0A4Y7IDJ8_PAPSO</name>
<dbReference type="OrthoDB" id="1620277at2759"/>
<accession>A0A4Y7IDJ8</accession>